<dbReference type="Gene3D" id="3.30.200.20">
    <property type="entry name" value="Phosphorylase Kinase, domain 1"/>
    <property type="match status" value="2"/>
</dbReference>
<feature type="region of interest" description="Disordered" evidence="9">
    <location>
        <begin position="321"/>
        <end position="383"/>
    </location>
</feature>
<dbReference type="PANTHER" id="PTHR24356:SF1">
    <property type="entry name" value="SERINE_THREONINE-PROTEIN KINASE GREATWALL"/>
    <property type="match status" value="1"/>
</dbReference>
<dbReference type="SUPFAM" id="SSF56112">
    <property type="entry name" value="Protein kinase-like (PK-like)"/>
    <property type="match status" value="1"/>
</dbReference>
<evidence type="ECO:0000256" key="6">
    <source>
        <dbReference type="ARBA" id="ARBA00022840"/>
    </source>
</evidence>
<dbReference type="EMBL" id="JARBJD010000422">
    <property type="protein sequence ID" value="KAK2942245.1"/>
    <property type="molecule type" value="Genomic_DNA"/>
</dbReference>
<dbReference type="Pfam" id="PF00069">
    <property type="entry name" value="Pkinase"/>
    <property type="match status" value="2"/>
</dbReference>
<evidence type="ECO:0000313" key="11">
    <source>
        <dbReference type="EMBL" id="KAK2942245.1"/>
    </source>
</evidence>
<evidence type="ECO:0000256" key="2">
    <source>
        <dbReference type="ARBA" id="ARBA00022527"/>
    </source>
</evidence>
<evidence type="ECO:0000256" key="7">
    <source>
        <dbReference type="ARBA" id="ARBA00047899"/>
    </source>
</evidence>
<feature type="domain" description="Protein kinase" evidence="10">
    <location>
        <begin position="60"/>
        <end position="527"/>
    </location>
</feature>
<feature type="compositionally biased region" description="Low complexity" evidence="9">
    <location>
        <begin position="32"/>
        <end position="48"/>
    </location>
</feature>
<evidence type="ECO:0000256" key="1">
    <source>
        <dbReference type="ARBA" id="ARBA00012513"/>
    </source>
</evidence>
<name>A0ABQ9WRW6_9EUKA</name>
<feature type="compositionally biased region" description="Basic residues" evidence="9">
    <location>
        <begin position="665"/>
        <end position="675"/>
    </location>
</feature>
<dbReference type="SMART" id="SM00220">
    <property type="entry name" value="S_TKc"/>
    <property type="match status" value="1"/>
</dbReference>
<dbReference type="PROSITE" id="PS50011">
    <property type="entry name" value="PROTEIN_KINASE_DOM"/>
    <property type="match status" value="1"/>
</dbReference>
<dbReference type="Gene3D" id="1.10.510.10">
    <property type="entry name" value="Transferase(Phosphotransferase) domain 1"/>
    <property type="match status" value="2"/>
</dbReference>
<dbReference type="PROSITE" id="PS00108">
    <property type="entry name" value="PROTEIN_KINASE_ST"/>
    <property type="match status" value="1"/>
</dbReference>
<dbReference type="InterPro" id="IPR011009">
    <property type="entry name" value="Kinase-like_dom_sf"/>
</dbReference>
<comment type="catalytic activity">
    <reaction evidence="8">
        <text>L-seryl-[protein] + ATP = O-phospho-L-seryl-[protein] + ADP + H(+)</text>
        <dbReference type="Rhea" id="RHEA:17989"/>
        <dbReference type="Rhea" id="RHEA-COMP:9863"/>
        <dbReference type="Rhea" id="RHEA-COMP:11604"/>
        <dbReference type="ChEBI" id="CHEBI:15378"/>
        <dbReference type="ChEBI" id="CHEBI:29999"/>
        <dbReference type="ChEBI" id="CHEBI:30616"/>
        <dbReference type="ChEBI" id="CHEBI:83421"/>
        <dbReference type="ChEBI" id="CHEBI:456216"/>
        <dbReference type="EC" id="2.7.11.1"/>
    </reaction>
</comment>
<feature type="region of interest" description="Disordered" evidence="9">
    <location>
        <begin position="253"/>
        <end position="284"/>
    </location>
</feature>
<keyword evidence="6" id="KW-0067">ATP-binding</keyword>
<feature type="compositionally biased region" description="Polar residues" evidence="9">
    <location>
        <begin position="836"/>
        <end position="865"/>
    </location>
</feature>
<gene>
    <name evidence="11" type="ORF">BLNAU_22852</name>
</gene>
<dbReference type="InterPro" id="IPR000719">
    <property type="entry name" value="Prot_kinase_dom"/>
</dbReference>
<feature type="compositionally biased region" description="Polar residues" evidence="9">
    <location>
        <begin position="363"/>
        <end position="372"/>
    </location>
</feature>
<keyword evidence="12" id="KW-1185">Reference proteome</keyword>
<evidence type="ECO:0000256" key="8">
    <source>
        <dbReference type="ARBA" id="ARBA00048679"/>
    </source>
</evidence>
<dbReference type="InterPro" id="IPR050236">
    <property type="entry name" value="Ser_Thr_kinase_AGC"/>
</dbReference>
<dbReference type="PANTHER" id="PTHR24356">
    <property type="entry name" value="SERINE/THREONINE-PROTEIN KINASE"/>
    <property type="match status" value="1"/>
</dbReference>
<keyword evidence="2 11" id="KW-0723">Serine/threonine-protein kinase</keyword>
<evidence type="ECO:0000256" key="3">
    <source>
        <dbReference type="ARBA" id="ARBA00022679"/>
    </source>
</evidence>
<dbReference type="InterPro" id="IPR008271">
    <property type="entry name" value="Ser/Thr_kinase_AS"/>
</dbReference>
<feature type="region of interest" description="Disordered" evidence="9">
    <location>
        <begin position="1"/>
        <end position="48"/>
    </location>
</feature>
<keyword evidence="4" id="KW-0547">Nucleotide-binding</keyword>
<evidence type="ECO:0000256" key="5">
    <source>
        <dbReference type="ARBA" id="ARBA00022777"/>
    </source>
</evidence>
<dbReference type="Proteomes" id="UP001281761">
    <property type="component" value="Unassembled WGS sequence"/>
</dbReference>
<evidence type="ECO:0000259" key="10">
    <source>
        <dbReference type="PROSITE" id="PS50011"/>
    </source>
</evidence>
<feature type="region of interest" description="Disordered" evidence="9">
    <location>
        <begin position="711"/>
        <end position="770"/>
    </location>
</feature>
<dbReference type="GO" id="GO:0004674">
    <property type="term" value="F:protein serine/threonine kinase activity"/>
    <property type="evidence" value="ECO:0007669"/>
    <property type="project" value="UniProtKB-KW"/>
</dbReference>
<comment type="catalytic activity">
    <reaction evidence="7">
        <text>L-threonyl-[protein] + ATP = O-phospho-L-threonyl-[protein] + ADP + H(+)</text>
        <dbReference type="Rhea" id="RHEA:46608"/>
        <dbReference type="Rhea" id="RHEA-COMP:11060"/>
        <dbReference type="Rhea" id="RHEA-COMP:11605"/>
        <dbReference type="ChEBI" id="CHEBI:15378"/>
        <dbReference type="ChEBI" id="CHEBI:30013"/>
        <dbReference type="ChEBI" id="CHEBI:30616"/>
        <dbReference type="ChEBI" id="CHEBI:61977"/>
        <dbReference type="ChEBI" id="CHEBI:456216"/>
        <dbReference type="EC" id="2.7.11.1"/>
    </reaction>
</comment>
<reference evidence="11 12" key="1">
    <citation type="journal article" date="2022" name="bioRxiv">
        <title>Genomics of Preaxostyla Flagellates Illuminates Evolutionary Transitions and the Path Towards Mitochondrial Loss.</title>
        <authorList>
            <person name="Novak L.V.F."/>
            <person name="Treitli S.C."/>
            <person name="Pyrih J."/>
            <person name="Halakuc P."/>
            <person name="Pipaliya S.V."/>
            <person name="Vacek V."/>
            <person name="Brzon O."/>
            <person name="Soukal P."/>
            <person name="Eme L."/>
            <person name="Dacks J.B."/>
            <person name="Karnkowska A."/>
            <person name="Elias M."/>
            <person name="Hampl V."/>
        </authorList>
    </citation>
    <scope>NUCLEOTIDE SEQUENCE [LARGE SCALE GENOMIC DNA]</scope>
    <source>
        <strain evidence="11">NAU3</strain>
        <tissue evidence="11">Gut</tissue>
    </source>
</reference>
<feature type="compositionally biased region" description="Basic and acidic residues" evidence="9">
    <location>
        <begin position="373"/>
        <end position="382"/>
    </location>
</feature>
<feature type="region of interest" description="Disordered" evidence="9">
    <location>
        <begin position="644"/>
        <end position="686"/>
    </location>
</feature>
<keyword evidence="5 11" id="KW-0418">Kinase</keyword>
<dbReference type="EC" id="2.7.11.1" evidence="1"/>
<evidence type="ECO:0000313" key="12">
    <source>
        <dbReference type="Proteomes" id="UP001281761"/>
    </source>
</evidence>
<keyword evidence="3 11" id="KW-0808">Transferase</keyword>
<feature type="compositionally biased region" description="Polar residues" evidence="9">
    <location>
        <begin position="711"/>
        <end position="735"/>
    </location>
</feature>
<protein>
    <recommendedName>
        <fullName evidence="1">non-specific serine/threonine protein kinase</fullName>
        <ecNumber evidence="1">2.7.11.1</ecNumber>
    </recommendedName>
</protein>
<organism evidence="11 12">
    <name type="scientific">Blattamonas nauphoetae</name>
    <dbReference type="NCBI Taxonomy" id="2049346"/>
    <lineage>
        <taxon>Eukaryota</taxon>
        <taxon>Metamonada</taxon>
        <taxon>Preaxostyla</taxon>
        <taxon>Oxymonadida</taxon>
        <taxon>Blattamonas</taxon>
    </lineage>
</organism>
<evidence type="ECO:0000256" key="4">
    <source>
        <dbReference type="ARBA" id="ARBA00022741"/>
    </source>
</evidence>
<proteinExistence type="predicted"/>
<sequence length="1048" mass="116235">MTSRDLSDSLGTPARNPNHKSHRTSISPTKASPGGLSRSSFDSSSRLSDQQDPVFSLADFEVIKPITKGAFGRVLLVRPANRKGSSLPQKSGQLFAMKVLHRSGITESKVQKRLILEYEILEKLSIAESKYIVKLVCSFQTQRNFYLVMDFQPGGDLFSFLTAMGYFDESVAVQYITEIIIAVEFLHSNNIVHCDLKPDNLLIAKDGHLKLTDFGLSFESMFSRVENEYGTLLGTDPSQTRSLSLKSSLHSLHNSNSQLPEKHSETPDLDDSPNNKSSSPNVINQLTPLRSISSLTRNMSPNFAQLTFDVTEKATSLPCSPLKIKKGRRSSLPPSALSKMNLPASVTHQGSTDDSKLPVPSSLGKNRTSQTTRESKLSKALDSDDSILEETASDFSEMDSSETRTTINQISSETIEKPVSIKGTPDYIAPEIIEATPFSTTFSVDWWAIGVIFFELLCGTTPFNAKTREEVFDNILDKDIDDVMKTTLPEEVSENARSFIRMLLQKDPTKRLGTFEGASELKRHPLFDDFNWDDVFVKEAVFVPTFEDEMTTEYFEARDERFPTTTISTDDVSEDIRNARKERALERFNAISPNLKRTTDTHLTPAIPPSLYKLKGNQMGRTLASLLPLQTSQEKQKLLSTVPNHHSRGSLIGPHTPLAPIPPFRARKRLRRKGRQKDQTIRSGHNRYFSDLHEATMINKSDIQSFHAKLGQTTTTSASGSPGQDHASSSLTSHVSLPFFDPFQLPTQPSDAPGSSLAHTTPIPSPFQFSRQSSIYGSTLNFTHVRPNRRRSETHDWSDHTDTAVSGFLKHRGLRMQPFTNSGAAQDAFTLTLPSSFKSTSPSNRHQQSFHTSESDGSNMSMFSSDQDEPIDLHNLPSLARTHVAPAHTAGFPYVPLSPIRELRQHASFVEPTMGDLSPSNSPIEMFVTESASSILSSAIVSPVFPNRGRHFHSPVTTPSQSPKGLVHSESFTSPRNHQMLVIQSSHSHAVLTKMDTPDADARTRPNPLDLTLDLESTLNDGSLLETEEVSTCDLDDHELLMLTEGSF</sequence>
<feature type="region of interest" description="Disordered" evidence="9">
    <location>
        <begin position="836"/>
        <end position="871"/>
    </location>
</feature>
<feature type="compositionally biased region" description="Low complexity" evidence="9">
    <location>
        <begin position="272"/>
        <end position="281"/>
    </location>
</feature>
<evidence type="ECO:0000256" key="9">
    <source>
        <dbReference type="SAM" id="MobiDB-lite"/>
    </source>
</evidence>
<accession>A0ABQ9WRW6</accession>
<comment type="caution">
    <text evidence="11">The sequence shown here is derived from an EMBL/GenBank/DDBJ whole genome shotgun (WGS) entry which is preliminary data.</text>
</comment>